<evidence type="ECO:0000256" key="7">
    <source>
        <dbReference type="ARBA" id="ARBA00022741"/>
    </source>
</evidence>
<dbReference type="InterPro" id="IPR004821">
    <property type="entry name" value="Cyt_trans-like"/>
</dbReference>
<keyword evidence="6 11" id="KW-0548">Nucleotidyltransferase</keyword>
<keyword evidence="5 11" id="KW-0808">Transferase</keyword>
<dbReference type="PATRIC" id="fig|1313304.3.peg.87"/>
<dbReference type="RefSeq" id="WP_022635660.1">
    <property type="nucleotide sequence ID" value="NZ_ASJR01000001.1"/>
</dbReference>
<comment type="similarity">
    <text evidence="3 11">Belongs to the NadD family.</text>
</comment>
<dbReference type="Proteomes" id="UP000017148">
    <property type="component" value="Unassembled WGS sequence"/>
</dbReference>
<dbReference type="OrthoDB" id="5295945at2"/>
<dbReference type="AlphaFoldDB" id="U7D8P9"/>
<dbReference type="PANTHER" id="PTHR39321">
    <property type="entry name" value="NICOTINATE-NUCLEOTIDE ADENYLYLTRANSFERASE-RELATED"/>
    <property type="match status" value="1"/>
</dbReference>
<dbReference type="HAMAP" id="MF_00244">
    <property type="entry name" value="NaMN_adenylyltr"/>
    <property type="match status" value="1"/>
</dbReference>
<keyword evidence="14" id="KW-1185">Reference proteome</keyword>
<dbReference type="PANTHER" id="PTHR39321:SF3">
    <property type="entry name" value="PHOSPHOPANTETHEINE ADENYLYLTRANSFERASE"/>
    <property type="match status" value="1"/>
</dbReference>
<evidence type="ECO:0000256" key="11">
    <source>
        <dbReference type="HAMAP-Rule" id="MF_00244"/>
    </source>
</evidence>
<evidence type="ECO:0000313" key="13">
    <source>
        <dbReference type="EMBL" id="ERP39300.1"/>
    </source>
</evidence>
<dbReference type="NCBIfam" id="NF000840">
    <property type="entry name" value="PRK00071.1-3"/>
    <property type="match status" value="1"/>
</dbReference>
<evidence type="ECO:0000256" key="10">
    <source>
        <dbReference type="ARBA" id="ARBA00048721"/>
    </source>
</evidence>
<evidence type="ECO:0000256" key="9">
    <source>
        <dbReference type="ARBA" id="ARBA00023027"/>
    </source>
</evidence>
<feature type="domain" description="Cytidyltransferase-like" evidence="12">
    <location>
        <begin position="7"/>
        <end position="166"/>
    </location>
</feature>
<dbReference type="UniPathway" id="UPA00253">
    <property type="reaction ID" value="UER00332"/>
</dbReference>
<dbReference type="SUPFAM" id="SSF52374">
    <property type="entry name" value="Nucleotidylyl transferase"/>
    <property type="match status" value="1"/>
</dbReference>
<sequence>MKERIALLGGSFNPPHAGHISMAHLVQEYLDLHRVLFIPTKNHAFQKESLQTSFAHRCNLVAAAIKEYPSFELWDKEGARAGVSYSVDTICEIREERMPQEIFFIIGSDNLSNFPRWRSYEKILKLAHLAVVERPGYAMSTPQHLPVQKIHSVPSPFWGISSTTLRTYCAQGYTCTGLLHPAVQKYIKQHNLYSGVPS</sequence>
<gene>
    <name evidence="11" type="primary">nadD</name>
    <name evidence="13" type="ORF">CALK_0093</name>
</gene>
<organism evidence="13 14">
    <name type="scientific">Chitinivibrio alkaliphilus ACht1</name>
    <dbReference type="NCBI Taxonomy" id="1313304"/>
    <lineage>
        <taxon>Bacteria</taxon>
        <taxon>Pseudomonadati</taxon>
        <taxon>Fibrobacterota</taxon>
        <taxon>Chitinivibrionia</taxon>
        <taxon>Chitinivibrionales</taxon>
        <taxon>Chitinivibrionaceae</taxon>
        <taxon>Chitinivibrio</taxon>
    </lineage>
</organism>
<dbReference type="EC" id="2.7.7.18" evidence="11"/>
<keyword evidence="9 11" id="KW-0520">NAD</keyword>
<comment type="function">
    <text evidence="1 11">Catalyzes the reversible adenylation of nicotinate mononucleotide (NaMN) to nicotinic acid adenine dinucleotide (NaAD).</text>
</comment>
<dbReference type="GO" id="GO:0009435">
    <property type="term" value="P:NAD+ biosynthetic process"/>
    <property type="evidence" value="ECO:0007669"/>
    <property type="project" value="UniProtKB-UniRule"/>
</dbReference>
<dbReference type="Pfam" id="PF01467">
    <property type="entry name" value="CTP_transf_like"/>
    <property type="match status" value="1"/>
</dbReference>
<dbReference type="EMBL" id="ASJR01000001">
    <property type="protein sequence ID" value="ERP39300.1"/>
    <property type="molecule type" value="Genomic_DNA"/>
</dbReference>
<dbReference type="eggNOG" id="COG1057">
    <property type="taxonomic scope" value="Bacteria"/>
</dbReference>
<dbReference type="InterPro" id="IPR005248">
    <property type="entry name" value="NadD/NMNAT"/>
</dbReference>
<dbReference type="CDD" id="cd02165">
    <property type="entry name" value="NMNAT"/>
    <property type="match status" value="1"/>
</dbReference>
<comment type="pathway">
    <text evidence="2 11">Cofactor biosynthesis; NAD(+) biosynthesis; deamido-NAD(+) from nicotinate D-ribonucleotide: step 1/1.</text>
</comment>
<comment type="caution">
    <text evidence="13">The sequence shown here is derived from an EMBL/GenBank/DDBJ whole genome shotgun (WGS) entry which is preliminary data.</text>
</comment>
<dbReference type="GO" id="GO:0005524">
    <property type="term" value="F:ATP binding"/>
    <property type="evidence" value="ECO:0007669"/>
    <property type="project" value="UniProtKB-KW"/>
</dbReference>
<evidence type="ECO:0000256" key="1">
    <source>
        <dbReference type="ARBA" id="ARBA00002324"/>
    </source>
</evidence>
<protein>
    <recommendedName>
        <fullName evidence="11">Probable nicotinate-nucleotide adenylyltransferase</fullName>
        <ecNumber evidence="11">2.7.7.18</ecNumber>
    </recommendedName>
    <alternativeName>
        <fullName evidence="11">Deamido-NAD(+) diphosphorylase</fullName>
    </alternativeName>
    <alternativeName>
        <fullName evidence="11">Deamido-NAD(+) pyrophosphorylase</fullName>
    </alternativeName>
    <alternativeName>
        <fullName evidence="11">Nicotinate mononucleotide adenylyltransferase</fullName>
        <shortName evidence="11">NaMN adenylyltransferase</shortName>
    </alternativeName>
</protein>
<proteinExistence type="inferred from homology"/>
<evidence type="ECO:0000256" key="5">
    <source>
        <dbReference type="ARBA" id="ARBA00022679"/>
    </source>
</evidence>
<evidence type="ECO:0000256" key="2">
    <source>
        <dbReference type="ARBA" id="ARBA00005019"/>
    </source>
</evidence>
<evidence type="ECO:0000256" key="4">
    <source>
        <dbReference type="ARBA" id="ARBA00022642"/>
    </source>
</evidence>
<evidence type="ECO:0000256" key="8">
    <source>
        <dbReference type="ARBA" id="ARBA00022840"/>
    </source>
</evidence>
<dbReference type="Gene3D" id="3.40.50.620">
    <property type="entry name" value="HUPs"/>
    <property type="match status" value="1"/>
</dbReference>
<dbReference type="GO" id="GO:0004515">
    <property type="term" value="F:nicotinate-nucleotide adenylyltransferase activity"/>
    <property type="evidence" value="ECO:0007669"/>
    <property type="project" value="UniProtKB-UniRule"/>
</dbReference>
<keyword evidence="7 11" id="KW-0547">Nucleotide-binding</keyword>
<evidence type="ECO:0000256" key="6">
    <source>
        <dbReference type="ARBA" id="ARBA00022695"/>
    </source>
</evidence>
<evidence type="ECO:0000313" key="14">
    <source>
        <dbReference type="Proteomes" id="UP000017148"/>
    </source>
</evidence>
<dbReference type="STRING" id="1313304.CALK_0093"/>
<dbReference type="NCBIfam" id="TIGR00482">
    <property type="entry name" value="nicotinate (nicotinamide) nucleotide adenylyltransferase"/>
    <property type="match status" value="1"/>
</dbReference>
<reference evidence="13 14" key="1">
    <citation type="journal article" date="2013" name="Environ. Microbiol.">
        <title>Genome analysis of Chitinivibrio alkaliphilus gen. nov., sp. nov., a novel extremely haloalkaliphilic anaerobic chitinolytic bacterium from the candidate phylum Termite Group 3.</title>
        <authorList>
            <person name="Sorokin D.Y."/>
            <person name="Gumerov V.M."/>
            <person name="Rakitin A.L."/>
            <person name="Beletsky A.V."/>
            <person name="Damste J.S."/>
            <person name="Muyzer G."/>
            <person name="Mardanov A.V."/>
            <person name="Ravin N.V."/>
        </authorList>
    </citation>
    <scope>NUCLEOTIDE SEQUENCE [LARGE SCALE GENOMIC DNA]</scope>
    <source>
        <strain evidence="13 14">ACht1</strain>
    </source>
</reference>
<keyword evidence="8 11" id="KW-0067">ATP-binding</keyword>
<name>U7D8P9_9BACT</name>
<evidence type="ECO:0000256" key="3">
    <source>
        <dbReference type="ARBA" id="ARBA00009014"/>
    </source>
</evidence>
<keyword evidence="4 11" id="KW-0662">Pyridine nucleotide biosynthesis</keyword>
<dbReference type="InterPro" id="IPR014729">
    <property type="entry name" value="Rossmann-like_a/b/a_fold"/>
</dbReference>
<accession>U7D8P9</accession>
<evidence type="ECO:0000259" key="12">
    <source>
        <dbReference type="Pfam" id="PF01467"/>
    </source>
</evidence>
<comment type="catalytic activity">
    <reaction evidence="10 11">
        <text>nicotinate beta-D-ribonucleotide + ATP + H(+) = deamido-NAD(+) + diphosphate</text>
        <dbReference type="Rhea" id="RHEA:22860"/>
        <dbReference type="ChEBI" id="CHEBI:15378"/>
        <dbReference type="ChEBI" id="CHEBI:30616"/>
        <dbReference type="ChEBI" id="CHEBI:33019"/>
        <dbReference type="ChEBI" id="CHEBI:57502"/>
        <dbReference type="ChEBI" id="CHEBI:58437"/>
        <dbReference type="EC" id="2.7.7.18"/>
    </reaction>
</comment>